<name>A0A8S5RVV1_9CAUD</name>
<sequence>MKVKEFKEQYGNMLNNIEVYTPTDKINCTSVKELGRYYKYSTNSDEAEVNFVDTEILSNTARIFTK</sequence>
<reference evidence="1" key="1">
    <citation type="journal article" date="2021" name="Proc. Natl. Acad. Sci. U.S.A.">
        <title>A Catalog of Tens of Thousands of Viruses from Human Metagenomes Reveals Hidden Associations with Chronic Diseases.</title>
        <authorList>
            <person name="Tisza M.J."/>
            <person name="Buck C.B."/>
        </authorList>
    </citation>
    <scope>NUCLEOTIDE SEQUENCE</scope>
    <source>
        <strain evidence="1">CtHip2</strain>
    </source>
</reference>
<accession>A0A8S5RVV1</accession>
<organism evidence="1">
    <name type="scientific">Siphoviridae sp. ctHip2</name>
    <dbReference type="NCBI Taxonomy" id="2827830"/>
    <lineage>
        <taxon>Viruses</taxon>
        <taxon>Duplodnaviria</taxon>
        <taxon>Heunggongvirae</taxon>
        <taxon>Uroviricota</taxon>
        <taxon>Caudoviricetes</taxon>
    </lineage>
</organism>
<protein>
    <submittedName>
        <fullName evidence="1">Uncharacterized protein</fullName>
    </submittedName>
</protein>
<dbReference type="EMBL" id="BK032497">
    <property type="protein sequence ID" value="DAF42745.1"/>
    <property type="molecule type" value="Genomic_DNA"/>
</dbReference>
<evidence type="ECO:0000313" key="1">
    <source>
        <dbReference type="EMBL" id="DAF42745.1"/>
    </source>
</evidence>
<proteinExistence type="predicted"/>